<evidence type="ECO:0000256" key="2">
    <source>
        <dbReference type="ARBA" id="ARBA00023163"/>
    </source>
</evidence>
<name>A0A3A6PXB4_9BACL</name>
<evidence type="ECO:0000313" key="4">
    <source>
        <dbReference type="EMBL" id="RJX41481.1"/>
    </source>
</evidence>
<keyword evidence="1" id="KW-0805">Transcription regulation</keyword>
<dbReference type="PANTHER" id="PTHR34580">
    <property type="match status" value="1"/>
</dbReference>
<dbReference type="OrthoDB" id="9815009at2"/>
<evidence type="ECO:0000256" key="1">
    <source>
        <dbReference type="ARBA" id="ARBA00023015"/>
    </source>
</evidence>
<protein>
    <submittedName>
        <fullName evidence="4">YafY family transcriptional regulator</fullName>
    </submittedName>
</protein>
<organism evidence="4 5">
    <name type="scientific">Paenibacillus pinisoli</name>
    <dbReference type="NCBI Taxonomy" id="1276110"/>
    <lineage>
        <taxon>Bacteria</taxon>
        <taxon>Bacillati</taxon>
        <taxon>Bacillota</taxon>
        <taxon>Bacilli</taxon>
        <taxon>Bacillales</taxon>
        <taxon>Paenibacillaceae</taxon>
        <taxon>Paenibacillus</taxon>
    </lineage>
</organism>
<dbReference type="PROSITE" id="PS51000">
    <property type="entry name" value="HTH_DEOR_2"/>
    <property type="match status" value="1"/>
</dbReference>
<dbReference type="InterPro" id="IPR057727">
    <property type="entry name" value="WCX_dom"/>
</dbReference>
<dbReference type="Gene3D" id="1.10.10.10">
    <property type="entry name" value="Winged helix-like DNA-binding domain superfamily/Winged helix DNA-binding domain"/>
    <property type="match status" value="1"/>
</dbReference>
<dbReference type="PANTHER" id="PTHR34580:SF1">
    <property type="entry name" value="PROTEIN PAFC"/>
    <property type="match status" value="1"/>
</dbReference>
<dbReference type="InterPro" id="IPR001034">
    <property type="entry name" value="DeoR_HTH"/>
</dbReference>
<dbReference type="SUPFAM" id="SSF46785">
    <property type="entry name" value="Winged helix' DNA-binding domain"/>
    <property type="match status" value="1"/>
</dbReference>
<dbReference type="Pfam" id="PF13280">
    <property type="entry name" value="WYL"/>
    <property type="match status" value="1"/>
</dbReference>
<proteinExistence type="predicted"/>
<evidence type="ECO:0000259" key="3">
    <source>
        <dbReference type="PROSITE" id="PS51000"/>
    </source>
</evidence>
<reference evidence="4 5" key="1">
    <citation type="submission" date="2018-09" db="EMBL/GenBank/DDBJ databases">
        <title>Paenibacillus aracenensis nov. sp. isolated from a cave in southern Spain.</title>
        <authorList>
            <person name="Jurado V."/>
            <person name="Gutierrez-Patricio S."/>
            <person name="Gonzalez-Pimentel J.L."/>
            <person name="Miller A.Z."/>
            <person name="Laiz L."/>
            <person name="Saiz-Jimenez C."/>
        </authorList>
    </citation>
    <scope>NUCLEOTIDE SEQUENCE [LARGE SCALE GENOMIC DNA]</scope>
    <source>
        <strain evidence="4 5">JCM 19203</strain>
    </source>
</reference>
<gene>
    <name evidence="4" type="ORF">D3P09_05770</name>
</gene>
<feature type="domain" description="HTH deoR-type" evidence="3">
    <location>
        <begin position="2"/>
        <end position="57"/>
    </location>
</feature>
<dbReference type="InterPro" id="IPR051534">
    <property type="entry name" value="CBASS_pafABC_assoc_protein"/>
</dbReference>
<dbReference type="Pfam" id="PF25583">
    <property type="entry name" value="WCX"/>
    <property type="match status" value="1"/>
</dbReference>
<accession>A0A3A6PXB4</accession>
<dbReference type="Pfam" id="PF08279">
    <property type="entry name" value="HTH_11"/>
    <property type="match status" value="1"/>
</dbReference>
<dbReference type="RefSeq" id="WP_120107939.1">
    <property type="nucleotide sequence ID" value="NZ_QXQB01000001.1"/>
</dbReference>
<dbReference type="InterPro" id="IPR026881">
    <property type="entry name" value="WYL_dom"/>
</dbReference>
<dbReference type="InterPro" id="IPR013196">
    <property type="entry name" value="HTH_11"/>
</dbReference>
<keyword evidence="2" id="KW-0804">Transcription</keyword>
<dbReference type="InterPro" id="IPR036388">
    <property type="entry name" value="WH-like_DNA-bd_sf"/>
</dbReference>
<evidence type="ECO:0000313" key="5">
    <source>
        <dbReference type="Proteomes" id="UP000267798"/>
    </source>
</evidence>
<dbReference type="GO" id="GO:0003700">
    <property type="term" value="F:DNA-binding transcription factor activity"/>
    <property type="evidence" value="ECO:0007669"/>
    <property type="project" value="InterPro"/>
</dbReference>
<dbReference type="AlphaFoldDB" id="A0A3A6PXB4"/>
<comment type="caution">
    <text evidence="4">The sequence shown here is derived from an EMBL/GenBank/DDBJ whole genome shotgun (WGS) entry which is preliminary data.</text>
</comment>
<keyword evidence="5" id="KW-1185">Reference proteome</keyword>
<dbReference type="PROSITE" id="PS52050">
    <property type="entry name" value="WYL"/>
    <property type="match status" value="1"/>
</dbReference>
<sequence length="299" mass="33778">MKLERLLGITIELMSKKRVTATELAARFEVSVRTIYRDLDLINEAGIPVVSFSGVVGGFELMDGYYLSKQHFSIDDMAVIFHLLKGMEEAVGNKITSIVHKLGSLQPALLNGGSPNPIIIDASASVLEKDAIKPLYEAIGQQRTVKFSYTDSMGNESERSVEPARLYWDRGWWYVEGHCLLKQAQRCFKVSRMTSLQMTDRRFTPKLGAPDIVAEEPVRGIEVHLRFDATNQPRIFEQFQGQCTHLGTHIDVHTIFFSQAYALSVILSFGPIVEIVSPEELRQELLNQLDTIRARYENN</sequence>
<dbReference type="EMBL" id="QXQB01000001">
    <property type="protein sequence ID" value="RJX41481.1"/>
    <property type="molecule type" value="Genomic_DNA"/>
</dbReference>
<dbReference type="Proteomes" id="UP000267798">
    <property type="component" value="Unassembled WGS sequence"/>
</dbReference>
<dbReference type="InterPro" id="IPR036390">
    <property type="entry name" value="WH_DNA-bd_sf"/>
</dbReference>